<dbReference type="Pfam" id="PF12833">
    <property type="entry name" value="HTH_18"/>
    <property type="match status" value="1"/>
</dbReference>
<dbReference type="RefSeq" id="WP_138365199.1">
    <property type="nucleotide sequence ID" value="NZ_VCEJ01000002.1"/>
</dbReference>
<dbReference type="PROSITE" id="PS01124">
    <property type="entry name" value="HTH_ARAC_FAMILY_2"/>
    <property type="match status" value="1"/>
</dbReference>
<sequence length="276" mass="31838">MPEIGVHFDPPAALADVIKHFYCIQTGPDFEPVSQHLSPSLEMMLIFNFGPPVPAAFGDAQIPLNQIGKVVLIGPLRKMLHYKLLPETDLVVVTFNAHGFYRLFEIPVNEMQPELIHDPDKLLGILSFEMLWESLRLRKTEERIQILLEHAEAFIQDPETESLPLLESIGQNQLFQTSPSKAIALDAHVSERVIQMRFQKYAGFSSKEHLRYLRFKQVIDHIIHQEGDIDWLDMVTQFGYHDQSHLIKDFKHYLDTTPRKFVQDLLGKTFCVNKPK</sequence>
<dbReference type="Pfam" id="PF20240">
    <property type="entry name" value="DUF6597"/>
    <property type="match status" value="1"/>
</dbReference>
<dbReference type="GO" id="GO:0003700">
    <property type="term" value="F:DNA-binding transcription factor activity"/>
    <property type="evidence" value="ECO:0007669"/>
    <property type="project" value="InterPro"/>
</dbReference>
<dbReference type="SMART" id="SM00342">
    <property type="entry name" value="HTH_ARAC"/>
    <property type="match status" value="1"/>
</dbReference>
<dbReference type="EMBL" id="VCEJ01000002">
    <property type="protein sequence ID" value="TLV03990.1"/>
    <property type="molecule type" value="Genomic_DNA"/>
</dbReference>
<dbReference type="InterPro" id="IPR018060">
    <property type="entry name" value="HTH_AraC"/>
</dbReference>
<reference evidence="2 3" key="1">
    <citation type="submission" date="2019-05" db="EMBL/GenBank/DDBJ databases">
        <authorList>
            <person name="Qu J.-H."/>
        </authorList>
    </citation>
    <scope>NUCLEOTIDE SEQUENCE [LARGE SCALE GENOMIC DNA]</scope>
    <source>
        <strain evidence="2 3">T17</strain>
    </source>
</reference>
<evidence type="ECO:0000313" key="2">
    <source>
        <dbReference type="EMBL" id="TLV03990.1"/>
    </source>
</evidence>
<dbReference type="Proteomes" id="UP000306402">
    <property type="component" value="Unassembled WGS sequence"/>
</dbReference>
<feature type="domain" description="HTH araC/xylS-type" evidence="1">
    <location>
        <begin position="183"/>
        <end position="264"/>
    </location>
</feature>
<dbReference type="InterPro" id="IPR046532">
    <property type="entry name" value="DUF6597"/>
</dbReference>
<dbReference type="OrthoDB" id="635259at2"/>
<keyword evidence="3" id="KW-1185">Reference proteome</keyword>
<proteinExistence type="predicted"/>
<protein>
    <submittedName>
        <fullName evidence="2">AraC family transcriptional regulator</fullName>
    </submittedName>
</protein>
<dbReference type="GO" id="GO:0043565">
    <property type="term" value="F:sequence-specific DNA binding"/>
    <property type="evidence" value="ECO:0007669"/>
    <property type="project" value="InterPro"/>
</dbReference>
<gene>
    <name evidence="2" type="ORF">FEN17_10525</name>
</gene>
<dbReference type="AlphaFoldDB" id="A0A5R9L6U0"/>
<comment type="caution">
    <text evidence="2">The sequence shown here is derived from an EMBL/GenBank/DDBJ whole genome shotgun (WGS) entry which is preliminary data.</text>
</comment>
<dbReference type="Gene3D" id="1.10.10.60">
    <property type="entry name" value="Homeodomain-like"/>
    <property type="match status" value="1"/>
</dbReference>
<evidence type="ECO:0000259" key="1">
    <source>
        <dbReference type="PROSITE" id="PS01124"/>
    </source>
</evidence>
<evidence type="ECO:0000313" key="3">
    <source>
        <dbReference type="Proteomes" id="UP000306402"/>
    </source>
</evidence>
<name>A0A5R9L6U0_9BACT</name>
<organism evidence="2 3">
    <name type="scientific">Dyadobacter luticola</name>
    <dbReference type="NCBI Taxonomy" id="1979387"/>
    <lineage>
        <taxon>Bacteria</taxon>
        <taxon>Pseudomonadati</taxon>
        <taxon>Bacteroidota</taxon>
        <taxon>Cytophagia</taxon>
        <taxon>Cytophagales</taxon>
        <taxon>Spirosomataceae</taxon>
        <taxon>Dyadobacter</taxon>
    </lineage>
</organism>
<accession>A0A5R9L6U0</accession>